<gene>
    <name evidence="4" type="ORF">SOIL9_46120</name>
</gene>
<dbReference type="InterPro" id="IPR013762">
    <property type="entry name" value="Integrase-like_cat_sf"/>
</dbReference>
<dbReference type="AlphaFoldDB" id="A0A6P2D109"/>
<evidence type="ECO:0000256" key="1">
    <source>
        <dbReference type="ARBA" id="ARBA00023172"/>
    </source>
</evidence>
<evidence type="ECO:0000256" key="2">
    <source>
        <dbReference type="SAM" id="MobiDB-lite"/>
    </source>
</evidence>
<dbReference type="Proteomes" id="UP000464178">
    <property type="component" value="Chromosome"/>
</dbReference>
<dbReference type="GO" id="GO:0003677">
    <property type="term" value="F:DNA binding"/>
    <property type="evidence" value="ECO:0007669"/>
    <property type="project" value="InterPro"/>
</dbReference>
<dbReference type="GO" id="GO:0006310">
    <property type="term" value="P:DNA recombination"/>
    <property type="evidence" value="ECO:0007669"/>
    <property type="project" value="UniProtKB-KW"/>
</dbReference>
<dbReference type="GO" id="GO:0015074">
    <property type="term" value="P:DNA integration"/>
    <property type="evidence" value="ECO:0007669"/>
    <property type="project" value="InterPro"/>
</dbReference>
<dbReference type="InterPro" id="IPR011010">
    <property type="entry name" value="DNA_brk_join_enz"/>
</dbReference>
<dbReference type="InterPro" id="IPR002104">
    <property type="entry name" value="Integrase_catalytic"/>
</dbReference>
<feature type="region of interest" description="Disordered" evidence="2">
    <location>
        <begin position="99"/>
        <end position="118"/>
    </location>
</feature>
<sequence>MVQRHVMLLNPVASVRVERYRVIEGKTPEITVPQARCLLASIETGTLIGKRDKALIALLAYTGARRGAVAQLRIHDFRDDGTQCLLRFREKGGVKHGPPRMCRLWPSSPRPRLLSEQE</sequence>
<proteinExistence type="predicted"/>
<dbReference type="EMBL" id="LR593886">
    <property type="protein sequence ID" value="VTR93102.1"/>
    <property type="molecule type" value="Genomic_DNA"/>
</dbReference>
<accession>A0A6P2D109</accession>
<evidence type="ECO:0000313" key="4">
    <source>
        <dbReference type="EMBL" id="VTR93102.1"/>
    </source>
</evidence>
<dbReference type="Gene3D" id="1.10.443.10">
    <property type="entry name" value="Intergrase catalytic core"/>
    <property type="match status" value="1"/>
</dbReference>
<reference evidence="4 5" key="1">
    <citation type="submission" date="2019-05" db="EMBL/GenBank/DDBJ databases">
        <authorList>
            <consortium name="Science for Life Laboratories"/>
        </authorList>
    </citation>
    <scope>NUCLEOTIDE SEQUENCE [LARGE SCALE GENOMIC DNA]</scope>
    <source>
        <strain evidence="4">Soil9</strain>
    </source>
</reference>
<organism evidence="4 5">
    <name type="scientific">Gemmata massiliana</name>
    <dbReference type="NCBI Taxonomy" id="1210884"/>
    <lineage>
        <taxon>Bacteria</taxon>
        <taxon>Pseudomonadati</taxon>
        <taxon>Planctomycetota</taxon>
        <taxon>Planctomycetia</taxon>
        <taxon>Gemmatales</taxon>
        <taxon>Gemmataceae</taxon>
        <taxon>Gemmata</taxon>
    </lineage>
</organism>
<evidence type="ECO:0000313" key="5">
    <source>
        <dbReference type="Proteomes" id="UP000464178"/>
    </source>
</evidence>
<feature type="domain" description="Tyr recombinase" evidence="3">
    <location>
        <begin position="25"/>
        <end position="118"/>
    </location>
</feature>
<dbReference type="PROSITE" id="PS51898">
    <property type="entry name" value="TYR_RECOMBINASE"/>
    <property type="match status" value="1"/>
</dbReference>
<keyword evidence="1" id="KW-0233">DNA recombination</keyword>
<dbReference type="KEGG" id="gms:SOIL9_46120"/>
<name>A0A6P2D109_9BACT</name>
<keyword evidence="5" id="KW-1185">Reference proteome</keyword>
<dbReference type="SUPFAM" id="SSF56349">
    <property type="entry name" value="DNA breaking-rejoining enzymes"/>
    <property type="match status" value="1"/>
</dbReference>
<evidence type="ECO:0000259" key="3">
    <source>
        <dbReference type="PROSITE" id="PS51898"/>
    </source>
</evidence>
<protein>
    <submittedName>
        <fullName evidence="4">Integrase: Phage integrase family protein</fullName>
    </submittedName>
</protein>